<feature type="signal peptide" evidence="1">
    <location>
        <begin position="1"/>
        <end position="30"/>
    </location>
</feature>
<dbReference type="InterPro" id="IPR052945">
    <property type="entry name" value="Mitotic_Regulator"/>
</dbReference>
<dbReference type="InterPro" id="IPR011990">
    <property type="entry name" value="TPR-like_helical_dom_sf"/>
</dbReference>
<dbReference type="SUPFAM" id="SSF81901">
    <property type="entry name" value="HCP-like"/>
    <property type="match status" value="1"/>
</dbReference>
<name>A0A7G9SPL5_9GAMM</name>
<dbReference type="RefSeq" id="WP_187552307.1">
    <property type="nucleotide sequence ID" value="NZ_CP060719.1"/>
</dbReference>
<dbReference type="InterPro" id="IPR006597">
    <property type="entry name" value="Sel1-like"/>
</dbReference>
<dbReference type="Proteomes" id="UP000515804">
    <property type="component" value="Chromosome"/>
</dbReference>
<accession>A0A7G9SPL5</accession>
<protein>
    <submittedName>
        <fullName evidence="2">Sel1 repeat family protein</fullName>
    </submittedName>
</protein>
<keyword evidence="1" id="KW-0732">Signal</keyword>
<dbReference type="SMART" id="SM00671">
    <property type="entry name" value="SEL1"/>
    <property type="match status" value="4"/>
</dbReference>
<dbReference type="PANTHER" id="PTHR43628:SF1">
    <property type="entry name" value="CHITIN SYNTHASE REGULATORY FACTOR 2-RELATED"/>
    <property type="match status" value="1"/>
</dbReference>
<dbReference type="Pfam" id="PF08238">
    <property type="entry name" value="Sel1"/>
    <property type="match status" value="4"/>
</dbReference>
<reference evidence="2 3" key="1">
    <citation type="submission" date="2020-08" db="EMBL/GenBank/DDBJ databases">
        <title>Genome sequence of Thermomonas carbonis KCTC 42013T.</title>
        <authorList>
            <person name="Hyun D.-W."/>
            <person name="Bae J.-W."/>
        </authorList>
    </citation>
    <scope>NUCLEOTIDE SEQUENCE [LARGE SCALE GENOMIC DNA]</scope>
    <source>
        <strain evidence="2 3">KCTC 42013</strain>
    </source>
</reference>
<evidence type="ECO:0000313" key="2">
    <source>
        <dbReference type="EMBL" id="QNN69790.1"/>
    </source>
</evidence>
<feature type="chain" id="PRO_5028943348" evidence="1">
    <location>
        <begin position="31"/>
        <end position="252"/>
    </location>
</feature>
<organism evidence="2 3">
    <name type="scientific">Thermomonas carbonis</name>
    <dbReference type="NCBI Taxonomy" id="1463158"/>
    <lineage>
        <taxon>Bacteria</taxon>
        <taxon>Pseudomonadati</taxon>
        <taxon>Pseudomonadota</taxon>
        <taxon>Gammaproteobacteria</taxon>
        <taxon>Lysobacterales</taxon>
        <taxon>Lysobacteraceae</taxon>
        <taxon>Thermomonas</taxon>
    </lineage>
</organism>
<sequence length="252" mass="26360">MIDTRRTAFMTALLGITIAGMPLASQPAHAGAIAVSAAMLAPQQAPEVQELKAAAQAGDAAAQVRLAKMYYLGEGLPRDLDEAYSWARKSAGQDVAQAQVLVAVMYSKGQGVDQDAGEAAYWYEKAAKQGDATAQYTLGLYCAAGNGVDQDFGSAAKWFAQAAAQGHVRGAGQLGYLFMTGQGVKPSKVVAFALLTLSAASDPAPDNKAIDNRAKLIKTMSKDEMDAGKTLSFELLEAGNFANALERAYSAL</sequence>
<proteinExistence type="predicted"/>
<evidence type="ECO:0000313" key="3">
    <source>
        <dbReference type="Proteomes" id="UP000515804"/>
    </source>
</evidence>
<dbReference type="PANTHER" id="PTHR43628">
    <property type="entry name" value="ACTIVATOR OF C KINASE PROTEIN 1-RELATED"/>
    <property type="match status" value="1"/>
</dbReference>
<dbReference type="EMBL" id="CP060719">
    <property type="protein sequence ID" value="QNN69790.1"/>
    <property type="molecule type" value="Genomic_DNA"/>
</dbReference>
<gene>
    <name evidence="2" type="ORF">H9L16_14240</name>
</gene>
<keyword evidence="3" id="KW-1185">Reference proteome</keyword>
<dbReference type="KEGG" id="tcn:H9L16_14240"/>
<dbReference type="Gene3D" id="1.25.40.10">
    <property type="entry name" value="Tetratricopeptide repeat domain"/>
    <property type="match status" value="1"/>
</dbReference>
<dbReference type="AlphaFoldDB" id="A0A7G9SPL5"/>
<evidence type="ECO:0000256" key="1">
    <source>
        <dbReference type="SAM" id="SignalP"/>
    </source>
</evidence>